<keyword evidence="2" id="KW-1133">Transmembrane helix</keyword>
<feature type="region of interest" description="Disordered" evidence="1">
    <location>
        <begin position="288"/>
        <end position="355"/>
    </location>
</feature>
<feature type="compositionally biased region" description="Polar residues" evidence="1">
    <location>
        <begin position="231"/>
        <end position="240"/>
    </location>
</feature>
<protein>
    <submittedName>
        <fullName evidence="4">GGDEF domain-containing protein</fullName>
    </submittedName>
</protein>
<evidence type="ECO:0000259" key="3">
    <source>
        <dbReference type="PROSITE" id="PS50887"/>
    </source>
</evidence>
<feature type="domain" description="GGDEF" evidence="3">
    <location>
        <begin position="419"/>
        <end position="535"/>
    </location>
</feature>
<sequence length="548" mass="61335">MMKKILMSVYAVCALLVIIGSLLWFVFTLHSDSTAGKTEALKNFKMFAQHTGRILSESAQERNPTQLQVQLEQLCRNYSKYVKAVLLRDSTGIVFIWPKNTDIFSYNEQYMVEVKNLPLFFTVAQIHIPIEKTSNTITAHAALQMLPLETVFNRGQIVFFLFLLIVLMTASVLIFSYINLKPSERKTVLESVAHTSKTDTTESDAVQVDEIPSTATSDEKTIRPFAKPFTGTETSTLQQRENFDPHKRMQNNSAQPSPEKNNGKPVETASSLPLNVQLESLNRLHIYDDERSQQKRPEYPKHAEDTQLERGVTEEQEGIDAGRSISSNTVEADNSKTSGTSESNTKQNFGAENYGSFENHTQTLKPITESQEHTKQASVTTFENAPISGEACSEDHSLEQATLIEELTTAITETAVAEEDLTLLLIHATDIPHNQQIIHLLRSTLDRIHKVFAFNKDILGVIIFYAPLDQAMQIASTLYDEIYTVLDDSTKKSLSIGLTTRAGRLIPAPRMIEEASAAISKATEEGSDPIVAFRVNPDKYRRCLARLS</sequence>
<keyword evidence="2" id="KW-0812">Transmembrane</keyword>
<feature type="transmembrane region" description="Helical" evidence="2">
    <location>
        <begin position="157"/>
        <end position="178"/>
    </location>
</feature>
<feature type="compositionally biased region" description="Polar residues" evidence="1">
    <location>
        <begin position="250"/>
        <end position="260"/>
    </location>
</feature>
<dbReference type="RefSeq" id="WP_162662868.1">
    <property type="nucleotide sequence ID" value="NZ_CP048020.1"/>
</dbReference>
<keyword evidence="2" id="KW-0472">Membrane</keyword>
<evidence type="ECO:0000313" key="5">
    <source>
        <dbReference type="Proteomes" id="UP000464374"/>
    </source>
</evidence>
<gene>
    <name evidence="4" type="ORF">GWP43_03965</name>
</gene>
<feature type="region of interest" description="Disordered" evidence="1">
    <location>
        <begin position="195"/>
        <end position="274"/>
    </location>
</feature>
<evidence type="ECO:0000313" key="4">
    <source>
        <dbReference type="EMBL" id="QHX42742.1"/>
    </source>
</evidence>
<feature type="compositionally biased region" description="Polar residues" evidence="1">
    <location>
        <begin position="324"/>
        <end position="355"/>
    </location>
</feature>
<accession>A0A6P1Y1E5</accession>
<reference evidence="4 5" key="1">
    <citation type="submission" date="2020-01" db="EMBL/GenBank/DDBJ databases">
        <title>Complete genome sequence of a human oral phylogroup 1 Treponema sp. strain ATCC 700766, originally isolated from periodontitis dental plaque.</title>
        <authorList>
            <person name="Chan Y."/>
            <person name="Huo Y.-B."/>
            <person name="Yu X.-L."/>
            <person name="Zeng H."/>
            <person name="Leung W.-K."/>
            <person name="Watt R.M."/>
        </authorList>
    </citation>
    <scope>NUCLEOTIDE SEQUENCE [LARGE SCALE GENOMIC DNA]</scope>
    <source>
        <strain evidence="4 5">OMZ 804</strain>
    </source>
</reference>
<evidence type="ECO:0000256" key="2">
    <source>
        <dbReference type="SAM" id="Phobius"/>
    </source>
</evidence>
<dbReference type="Proteomes" id="UP000464374">
    <property type="component" value="Chromosome"/>
</dbReference>
<feature type="transmembrane region" description="Helical" evidence="2">
    <location>
        <begin position="7"/>
        <end position="27"/>
    </location>
</feature>
<organism evidence="4 5">
    <name type="scientific">Treponema vincentii</name>
    <dbReference type="NCBI Taxonomy" id="69710"/>
    <lineage>
        <taxon>Bacteria</taxon>
        <taxon>Pseudomonadati</taxon>
        <taxon>Spirochaetota</taxon>
        <taxon>Spirochaetia</taxon>
        <taxon>Spirochaetales</taxon>
        <taxon>Treponemataceae</taxon>
        <taxon>Treponema</taxon>
    </lineage>
</organism>
<dbReference type="InterPro" id="IPR000160">
    <property type="entry name" value="GGDEF_dom"/>
</dbReference>
<dbReference type="KEGG" id="trz:GWP43_03965"/>
<evidence type="ECO:0000256" key="1">
    <source>
        <dbReference type="SAM" id="MobiDB-lite"/>
    </source>
</evidence>
<dbReference type="PROSITE" id="PS50887">
    <property type="entry name" value="GGDEF"/>
    <property type="match status" value="1"/>
</dbReference>
<proteinExistence type="predicted"/>
<name>A0A6P1Y1E5_9SPIR</name>
<feature type="compositionally biased region" description="Basic and acidic residues" evidence="1">
    <location>
        <begin position="288"/>
        <end position="313"/>
    </location>
</feature>
<dbReference type="EMBL" id="CP048020">
    <property type="protein sequence ID" value="QHX42742.1"/>
    <property type="molecule type" value="Genomic_DNA"/>
</dbReference>
<dbReference type="AlphaFoldDB" id="A0A6P1Y1E5"/>